<accession>A0A916VJW5</accession>
<dbReference type="RefSeq" id="WP_068810267.1">
    <property type="nucleotide sequence ID" value="NZ_BMIY01000012.1"/>
</dbReference>
<dbReference type="EMBL" id="BMIY01000012">
    <property type="protein sequence ID" value="GFZ81829.1"/>
    <property type="molecule type" value="Genomic_DNA"/>
</dbReference>
<keyword evidence="1" id="KW-0732">Signal</keyword>
<dbReference type="OrthoDB" id="8479562at2"/>
<feature type="chain" id="PRO_5037587695" description="FlgO domain-containing protein" evidence="1">
    <location>
        <begin position="25"/>
        <end position="178"/>
    </location>
</feature>
<organism evidence="3 4">
    <name type="scientific">Pseudohongiella nitratireducens</name>
    <dbReference type="NCBI Taxonomy" id="1768907"/>
    <lineage>
        <taxon>Bacteria</taxon>
        <taxon>Pseudomonadati</taxon>
        <taxon>Pseudomonadota</taxon>
        <taxon>Gammaproteobacteria</taxon>
        <taxon>Pseudomonadales</taxon>
        <taxon>Pseudohongiellaceae</taxon>
        <taxon>Pseudohongiella</taxon>
    </lineage>
</organism>
<feature type="signal peptide" evidence="1">
    <location>
        <begin position="1"/>
        <end position="24"/>
    </location>
</feature>
<sequence length="178" mass="19594">MIHLSLRLKPTCLLLAVIALTACGGVKTSNNRVIASHHDAARYLITMAGQELQPGARMIAASFADINHLEQSSNFGRMATQHLVSQFTLQGYDFVEMLLRKSVYIDASEGEFLLSRELNEISQTHNAPIVLVGTYAVAGNNVFVTAKLVRSNSSVIVASYDYAIPITRDMRDLLRPPF</sequence>
<protein>
    <recommendedName>
        <fullName evidence="2">FlgO domain-containing protein</fullName>
    </recommendedName>
</protein>
<dbReference type="AlphaFoldDB" id="A0A916VJW5"/>
<reference evidence="3" key="2">
    <citation type="submission" date="2020-09" db="EMBL/GenBank/DDBJ databases">
        <authorList>
            <person name="Sun Q."/>
            <person name="Zhou Y."/>
        </authorList>
    </citation>
    <scope>NUCLEOTIDE SEQUENCE</scope>
    <source>
        <strain evidence="3">CGMCC 1.15425</strain>
    </source>
</reference>
<dbReference type="Pfam" id="PF17680">
    <property type="entry name" value="FlgO"/>
    <property type="match status" value="1"/>
</dbReference>
<evidence type="ECO:0000313" key="3">
    <source>
        <dbReference type="EMBL" id="GFZ81829.1"/>
    </source>
</evidence>
<dbReference type="Proteomes" id="UP000627715">
    <property type="component" value="Unassembled WGS sequence"/>
</dbReference>
<comment type="caution">
    <text evidence="3">The sequence shown here is derived from an EMBL/GenBank/DDBJ whole genome shotgun (WGS) entry which is preliminary data.</text>
</comment>
<evidence type="ECO:0000256" key="1">
    <source>
        <dbReference type="SAM" id="SignalP"/>
    </source>
</evidence>
<reference evidence="3" key="1">
    <citation type="journal article" date="2014" name="Int. J. Syst. Evol. Microbiol.">
        <title>Complete genome sequence of Corynebacterium casei LMG S-19264T (=DSM 44701T), isolated from a smear-ripened cheese.</title>
        <authorList>
            <consortium name="US DOE Joint Genome Institute (JGI-PGF)"/>
            <person name="Walter F."/>
            <person name="Albersmeier A."/>
            <person name="Kalinowski J."/>
            <person name="Ruckert C."/>
        </authorList>
    </citation>
    <scope>NUCLEOTIDE SEQUENCE</scope>
    <source>
        <strain evidence="3">CGMCC 1.15425</strain>
    </source>
</reference>
<proteinExistence type="predicted"/>
<feature type="domain" description="FlgO" evidence="2">
    <location>
        <begin position="39"/>
        <end position="168"/>
    </location>
</feature>
<dbReference type="InterPro" id="IPR041215">
    <property type="entry name" value="FlgO_dom"/>
</dbReference>
<evidence type="ECO:0000259" key="2">
    <source>
        <dbReference type="Pfam" id="PF17680"/>
    </source>
</evidence>
<evidence type="ECO:0000313" key="4">
    <source>
        <dbReference type="Proteomes" id="UP000627715"/>
    </source>
</evidence>
<gene>
    <name evidence="3" type="ORF">GCM10011403_26600</name>
</gene>
<dbReference type="PROSITE" id="PS51257">
    <property type="entry name" value="PROKAR_LIPOPROTEIN"/>
    <property type="match status" value="1"/>
</dbReference>
<name>A0A916VJW5_9GAMM</name>
<keyword evidence="4" id="KW-1185">Reference proteome</keyword>